<accession>A0A151IZY5</accession>
<dbReference type="InterPro" id="IPR036875">
    <property type="entry name" value="Znf_CCHC_sf"/>
</dbReference>
<dbReference type="GO" id="GO:0008270">
    <property type="term" value="F:zinc ion binding"/>
    <property type="evidence" value="ECO:0007669"/>
    <property type="project" value="InterPro"/>
</dbReference>
<dbReference type="SMART" id="SM00343">
    <property type="entry name" value="ZnF_C2HC"/>
    <property type="match status" value="3"/>
</dbReference>
<dbReference type="SUPFAM" id="SSF57756">
    <property type="entry name" value="Retrovirus zinc finger-like domains"/>
    <property type="match status" value="1"/>
</dbReference>
<keyword evidence="4" id="KW-1185">Reference proteome</keyword>
<dbReference type="AlphaFoldDB" id="A0A151IZY5"/>
<organism evidence="3 4">
    <name type="scientific">Trachymyrmex cornetzi</name>
    <dbReference type="NCBI Taxonomy" id="471704"/>
    <lineage>
        <taxon>Eukaryota</taxon>
        <taxon>Metazoa</taxon>
        <taxon>Ecdysozoa</taxon>
        <taxon>Arthropoda</taxon>
        <taxon>Hexapoda</taxon>
        <taxon>Insecta</taxon>
        <taxon>Pterygota</taxon>
        <taxon>Neoptera</taxon>
        <taxon>Endopterygota</taxon>
        <taxon>Hymenoptera</taxon>
        <taxon>Apocrita</taxon>
        <taxon>Aculeata</taxon>
        <taxon>Formicoidea</taxon>
        <taxon>Formicidae</taxon>
        <taxon>Myrmicinae</taxon>
        <taxon>Trachymyrmex</taxon>
    </lineage>
</organism>
<evidence type="ECO:0000256" key="1">
    <source>
        <dbReference type="SAM" id="MobiDB-lite"/>
    </source>
</evidence>
<evidence type="ECO:0000313" key="3">
    <source>
        <dbReference type="EMBL" id="KYN14655.1"/>
    </source>
</evidence>
<protein>
    <recommendedName>
        <fullName evidence="2">CCHC-type domain-containing protein</fullName>
    </recommendedName>
</protein>
<evidence type="ECO:0000313" key="4">
    <source>
        <dbReference type="Proteomes" id="UP000078492"/>
    </source>
</evidence>
<feature type="domain" description="CCHC-type" evidence="2">
    <location>
        <begin position="199"/>
        <end position="215"/>
    </location>
</feature>
<name>A0A151IZY5_9HYME</name>
<dbReference type="GO" id="GO:0003676">
    <property type="term" value="F:nucleic acid binding"/>
    <property type="evidence" value="ECO:0007669"/>
    <property type="project" value="InterPro"/>
</dbReference>
<gene>
    <name evidence="3" type="ORF">ALC57_13134</name>
</gene>
<dbReference type="Proteomes" id="UP000078492">
    <property type="component" value="Unassembled WGS sequence"/>
</dbReference>
<feature type="compositionally biased region" description="Basic residues" evidence="1">
    <location>
        <begin position="309"/>
        <end position="322"/>
    </location>
</feature>
<reference evidence="3 4" key="1">
    <citation type="submission" date="2015-09" db="EMBL/GenBank/DDBJ databases">
        <title>Trachymyrmex cornetzi WGS genome.</title>
        <authorList>
            <person name="Nygaard S."/>
            <person name="Hu H."/>
            <person name="Boomsma J."/>
            <person name="Zhang G."/>
        </authorList>
    </citation>
    <scope>NUCLEOTIDE SEQUENCE [LARGE SCALE GENOMIC DNA]</scope>
    <source>
        <strain evidence="3">Tcor2-1</strain>
        <tissue evidence="3">Whole body</tissue>
    </source>
</reference>
<sequence length="322" mass="36307">MNTRSTSSKEEINDIYRTAIENHNKPKHDNITIHTSTPASSKTIHKQIDFSLDDSEIDQDLFQTLTNTLVSNASGDTTIQPVTEIKGTPKTKRDKIMANPNPFATLKYAVEAVPFFDGKNIPLTYFIEGCEEAKSMLPAETESGLTPEIEQRIARNLNVHETVADALRIERELHSMTDLRQGHSNTASKKPDTNKLHETCQICYKEGHSASNCRKITSLGIEILICQICKKRGHSADKCRLRDPRVQRPVNVIQGNNIICQLCFKSGHNAKFCKTNSNINNNIQNKSSVICQWETPTAPRSRVYNRGLHGSHTRHRHKKPSR</sequence>
<dbReference type="STRING" id="471704.A0A151IZY5"/>
<dbReference type="Gene3D" id="4.10.60.10">
    <property type="entry name" value="Zinc finger, CCHC-type"/>
    <property type="match status" value="1"/>
</dbReference>
<feature type="domain" description="CCHC-type" evidence="2">
    <location>
        <begin position="225"/>
        <end position="241"/>
    </location>
</feature>
<evidence type="ECO:0000259" key="2">
    <source>
        <dbReference type="SMART" id="SM00343"/>
    </source>
</evidence>
<feature type="region of interest" description="Disordered" evidence="1">
    <location>
        <begin position="302"/>
        <end position="322"/>
    </location>
</feature>
<dbReference type="InterPro" id="IPR001878">
    <property type="entry name" value="Znf_CCHC"/>
</dbReference>
<dbReference type="EMBL" id="KQ980663">
    <property type="protein sequence ID" value="KYN14655.1"/>
    <property type="molecule type" value="Genomic_DNA"/>
</dbReference>
<feature type="domain" description="CCHC-type" evidence="2">
    <location>
        <begin position="259"/>
        <end position="275"/>
    </location>
</feature>
<proteinExistence type="predicted"/>